<feature type="compositionally biased region" description="Low complexity" evidence="1">
    <location>
        <begin position="58"/>
        <end position="70"/>
    </location>
</feature>
<evidence type="ECO:0000256" key="2">
    <source>
        <dbReference type="SAM" id="SignalP"/>
    </source>
</evidence>
<feature type="region of interest" description="Disordered" evidence="1">
    <location>
        <begin position="56"/>
        <end position="85"/>
    </location>
</feature>
<evidence type="ECO:0008006" key="5">
    <source>
        <dbReference type="Google" id="ProtNLM"/>
    </source>
</evidence>
<proteinExistence type="predicted"/>
<feature type="compositionally biased region" description="Basic and acidic residues" evidence="1">
    <location>
        <begin position="115"/>
        <end position="129"/>
    </location>
</feature>
<dbReference type="AlphaFoldDB" id="A0A7X3K7K2"/>
<feature type="region of interest" description="Disordered" evidence="1">
    <location>
        <begin position="100"/>
        <end position="129"/>
    </location>
</feature>
<comment type="caution">
    <text evidence="3">The sequence shown here is derived from an EMBL/GenBank/DDBJ whole genome shotgun (WGS) entry which is preliminary data.</text>
</comment>
<sequence>MSKEKLLTIGTLAALFVLAAFSMHARAAGQEGMVVVRDPQTGQLRAPTADELKELRAKAPATAGLAAPRTQGTMSRRDGSRGVRLGEKSMVYEVVTRGPDGKLAGECVQGQTLDHNPDHNHGEPKHGSR</sequence>
<name>A0A7X3K7K2_9BURK</name>
<reference evidence="3 4" key="1">
    <citation type="submission" date="2019-12" db="EMBL/GenBank/DDBJ databases">
        <authorList>
            <person name="Li C."/>
            <person name="Zhao J."/>
        </authorList>
    </citation>
    <scope>NUCLEOTIDE SEQUENCE [LARGE SCALE GENOMIC DNA]</scope>
    <source>
        <strain evidence="3 4">NEAU-DD11</strain>
    </source>
</reference>
<evidence type="ECO:0000313" key="3">
    <source>
        <dbReference type="EMBL" id="MVW60410.1"/>
    </source>
</evidence>
<dbReference type="NCBIfam" id="NF047450">
    <property type="entry name" value="post-PEP-CTERM_1"/>
    <property type="match status" value="1"/>
</dbReference>
<evidence type="ECO:0000313" key="4">
    <source>
        <dbReference type="Proteomes" id="UP000443353"/>
    </source>
</evidence>
<evidence type="ECO:0000256" key="1">
    <source>
        <dbReference type="SAM" id="MobiDB-lite"/>
    </source>
</evidence>
<keyword evidence="2" id="KW-0732">Signal</keyword>
<dbReference type="Proteomes" id="UP000443353">
    <property type="component" value="Unassembled WGS sequence"/>
</dbReference>
<dbReference type="EMBL" id="WSES01000003">
    <property type="protein sequence ID" value="MVW60410.1"/>
    <property type="molecule type" value="Genomic_DNA"/>
</dbReference>
<feature type="chain" id="PRO_5031400151" description="PepSY domain-containing protein" evidence="2">
    <location>
        <begin position="28"/>
        <end position="129"/>
    </location>
</feature>
<feature type="signal peptide" evidence="2">
    <location>
        <begin position="1"/>
        <end position="27"/>
    </location>
</feature>
<organism evidence="3 4">
    <name type="scientific">Massilia cellulosiltytica</name>
    <dbReference type="NCBI Taxonomy" id="2683234"/>
    <lineage>
        <taxon>Bacteria</taxon>
        <taxon>Pseudomonadati</taxon>
        <taxon>Pseudomonadota</taxon>
        <taxon>Betaproteobacteria</taxon>
        <taxon>Burkholderiales</taxon>
        <taxon>Oxalobacteraceae</taxon>
        <taxon>Telluria group</taxon>
        <taxon>Massilia</taxon>
    </lineage>
</organism>
<accession>A0A7X3K7K2</accession>
<feature type="compositionally biased region" description="Basic and acidic residues" evidence="1">
    <location>
        <begin position="75"/>
        <end position="85"/>
    </location>
</feature>
<dbReference type="RefSeq" id="WP_160408547.1">
    <property type="nucleotide sequence ID" value="NZ_WSES01000003.1"/>
</dbReference>
<keyword evidence="4" id="KW-1185">Reference proteome</keyword>
<protein>
    <recommendedName>
        <fullName evidence="5">PepSY domain-containing protein</fullName>
    </recommendedName>
</protein>
<gene>
    <name evidence="3" type="ORF">GPY61_10745</name>
</gene>